<accession>A0A1W6Z0Q3</accession>
<dbReference type="PIRSF" id="PIRSF017082">
    <property type="entry name" value="YflP"/>
    <property type="match status" value="1"/>
</dbReference>
<evidence type="ECO:0000256" key="1">
    <source>
        <dbReference type="ARBA" id="ARBA00006987"/>
    </source>
</evidence>
<keyword evidence="2" id="KW-0732">Signal</keyword>
<organism evidence="3 4">
    <name type="scientific">Bordetella genomosp. 9</name>
    <dbReference type="NCBI Taxonomy" id="1416803"/>
    <lineage>
        <taxon>Bacteria</taxon>
        <taxon>Pseudomonadati</taxon>
        <taxon>Pseudomonadota</taxon>
        <taxon>Betaproteobacteria</taxon>
        <taxon>Burkholderiales</taxon>
        <taxon>Alcaligenaceae</taxon>
        <taxon>Bordetella</taxon>
    </lineage>
</organism>
<dbReference type="Gene3D" id="3.40.190.150">
    <property type="entry name" value="Bordetella uptake gene, domain 1"/>
    <property type="match status" value="1"/>
</dbReference>
<evidence type="ECO:0000313" key="4">
    <source>
        <dbReference type="Proteomes" id="UP000194139"/>
    </source>
</evidence>
<keyword evidence="4" id="KW-1185">Reference proteome</keyword>
<name>A0A1W6Z0Q3_9BORD</name>
<dbReference type="PANTHER" id="PTHR42928:SF5">
    <property type="entry name" value="BLR1237 PROTEIN"/>
    <property type="match status" value="1"/>
</dbReference>
<dbReference type="Pfam" id="PF03401">
    <property type="entry name" value="TctC"/>
    <property type="match status" value="1"/>
</dbReference>
<dbReference type="Gene3D" id="3.40.190.10">
    <property type="entry name" value="Periplasmic binding protein-like II"/>
    <property type="match status" value="1"/>
</dbReference>
<feature type="signal peptide" evidence="2">
    <location>
        <begin position="1"/>
        <end position="22"/>
    </location>
</feature>
<dbReference type="InterPro" id="IPR042100">
    <property type="entry name" value="Bug_dom1"/>
</dbReference>
<feature type="chain" id="PRO_5013026627" evidence="2">
    <location>
        <begin position="23"/>
        <end position="322"/>
    </location>
</feature>
<dbReference type="PANTHER" id="PTHR42928">
    <property type="entry name" value="TRICARBOXYLATE-BINDING PROTEIN"/>
    <property type="match status" value="1"/>
</dbReference>
<proteinExistence type="inferred from homology"/>
<dbReference type="Proteomes" id="UP000194139">
    <property type="component" value="Chromosome"/>
</dbReference>
<gene>
    <name evidence="3" type="ORF">CAL13_11115</name>
</gene>
<sequence length="322" mass="34053">MRALKRLAATAALAALAATAGAADLGGGPITFISPFPPGGGTDTLTRMVGAAISQDTGWNIVVENKPGAGGNLALDATARARPDGHTLVMAQTDNIVLNPWLYNKLPYDTFKDFKPVGLVASSPSVFVVLPDSPYKTLDDVVKAAKAKPGRVSLGIPGIGGSGDLIGYLWRKAAGMELMHVPYRGWAQAFPDLMSGRIDLYTGSVASLLPQIRGGKVRALAVVADERSPALPDVPTFAESGFNSITQTIWWGLMAPGKTPDDVVATLNTALNRSLEKPELIHKLEDAGYSVMKGTPQDLAQRYRADYETFGKVVQEAGIPKQ</sequence>
<dbReference type="AlphaFoldDB" id="A0A1W6Z0Q3"/>
<evidence type="ECO:0000313" key="3">
    <source>
        <dbReference type="EMBL" id="ARP86699.1"/>
    </source>
</evidence>
<dbReference type="InterPro" id="IPR005064">
    <property type="entry name" value="BUG"/>
</dbReference>
<dbReference type="CDD" id="cd07012">
    <property type="entry name" value="PBP2_Bug_TTT"/>
    <property type="match status" value="1"/>
</dbReference>
<dbReference type="EMBL" id="CP021109">
    <property type="protein sequence ID" value="ARP86699.1"/>
    <property type="molecule type" value="Genomic_DNA"/>
</dbReference>
<reference evidence="3 4" key="1">
    <citation type="submission" date="2017-05" db="EMBL/GenBank/DDBJ databases">
        <title>Complete and WGS of Bordetella genogroups.</title>
        <authorList>
            <person name="Spilker T."/>
            <person name="LiPuma J."/>
        </authorList>
    </citation>
    <scope>NUCLEOTIDE SEQUENCE [LARGE SCALE GENOMIC DNA]</scope>
    <source>
        <strain evidence="3 4">AU17164</strain>
    </source>
</reference>
<dbReference type="SUPFAM" id="SSF53850">
    <property type="entry name" value="Periplasmic binding protein-like II"/>
    <property type="match status" value="1"/>
</dbReference>
<dbReference type="RefSeq" id="WP_086072420.1">
    <property type="nucleotide sequence ID" value="NZ_CP021109.1"/>
</dbReference>
<comment type="similarity">
    <text evidence="1">Belongs to the UPF0065 (bug) family.</text>
</comment>
<evidence type="ECO:0000256" key="2">
    <source>
        <dbReference type="SAM" id="SignalP"/>
    </source>
</evidence>
<protein>
    <submittedName>
        <fullName evidence="3">LacI family transcriptional regulator</fullName>
    </submittedName>
</protein>